<dbReference type="GO" id="GO:0005524">
    <property type="term" value="F:ATP binding"/>
    <property type="evidence" value="ECO:0007669"/>
    <property type="project" value="UniProtKB-KW"/>
</dbReference>
<dbReference type="EMBL" id="CP046314">
    <property type="protein sequence ID" value="QGS09704.1"/>
    <property type="molecule type" value="Genomic_DNA"/>
</dbReference>
<keyword evidence="10" id="KW-1185">Reference proteome</keyword>
<dbReference type="GeneID" id="93207228"/>
<dbReference type="InterPro" id="IPR045865">
    <property type="entry name" value="ACT-like_dom_sf"/>
</dbReference>
<dbReference type="Proteomes" id="UP000425411">
    <property type="component" value="Chromosome"/>
</dbReference>
<dbReference type="PANTHER" id="PTHR43166">
    <property type="entry name" value="AMINO ACID IMPORT ATP-BINDING PROTEIN"/>
    <property type="match status" value="1"/>
</dbReference>
<comment type="similarity">
    <text evidence="1">Belongs to the ABC transporter superfamily.</text>
</comment>
<evidence type="ECO:0000256" key="8">
    <source>
        <dbReference type="ARBA" id="ARBA00023136"/>
    </source>
</evidence>
<dbReference type="PANTHER" id="PTHR43166:SF30">
    <property type="entry name" value="METHIONINE IMPORT ATP-BINDING PROTEIN METN"/>
    <property type="match status" value="1"/>
</dbReference>
<keyword evidence="4" id="KW-0547">Nucleotide-binding</keyword>
<dbReference type="SMART" id="SM00382">
    <property type="entry name" value="AAA"/>
    <property type="match status" value="1"/>
</dbReference>
<dbReference type="CDD" id="cd03258">
    <property type="entry name" value="ABC_MetN_methionine_transporter"/>
    <property type="match status" value="1"/>
</dbReference>
<dbReference type="PROSITE" id="PS00211">
    <property type="entry name" value="ABC_TRANSPORTER_1"/>
    <property type="match status" value="1"/>
</dbReference>
<keyword evidence="5 9" id="KW-0067">ATP-binding</keyword>
<gene>
    <name evidence="9" type="ORF">FOC49_07345</name>
</gene>
<dbReference type="GO" id="GO:0005886">
    <property type="term" value="C:plasma membrane"/>
    <property type="evidence" value="ECO:0007669"/>
    <property type="project" value="UniProtKB-ARBA"/>
</dbReference>
<keyword evidence="3" id="KW-1003">Cell membrane</keyword>
<dbReference type="Gene3D" id="3.30.70.260">
    <property type="match status" value="1"/>
</dbReference>
<evidence type="ECO:0000256" key="5">
    <source>
        <dbReference type="ARBA" id="ARBA00022840"/>
    </source>
</evidence>
<dbReference type="InterPro" id="IPR050086">
    <property type="entry name" value="MetN_ABC_transporter-like"/>
</dbReference>
<evidence type="ECO:0000256" key="4">
    <source>
        <dbReference type="ARBA" id="ARBA00022741"/>
    </source>
</evidence>
<dbReference type="SUPFAM" id="SSF52540">
    <property type="entry name" value="P-loop containing nucleoside triphosphate hydrolases"/>
    <property type="match status" value="1"/>
</dbReference>
<evidence type="ECO:0000256" key="1">
    <source>
        <dbReference type="ARBA" id="ARBA00005417"/>
    </source>
</evidence>
<dbReference type="SMART" id="SM00930">
    <property type="entry name" value="NIL"/>
    <property type="match status" value="1"/>
</dbReference>
<keyword evidence="8" id="KW-0472">Membrane</keyword>
<dbReference type="GO" id="GO:0016887">
    <property type="term" value="F:ATP hydrolysis activity"/>
    <property type="evidence" value="ECO:0007669"/>
    <property type="project" value="InterPro"/>
</dbReference>
<dbReference type="AlphaFoldDB" id="A0A2X4NBK4"/>
<dbReference type="PROSITE" id="PS50893">
    <property type="entry name" value="ABC_TRANSPORTER_2"/>
    <property type="match status" value="1"/>
</dbReference>
<reference evidence="9 10" key="1">
    <citation type="submission" date="2019-11" db="EMBL/GenBank/DDBJ databases">
        <title>FDA dAtabase for Regulatory Grade micrObial Sequences (FDA-ARGOS): Supporting development and validation of Infectious Disease Dx tests.</title>
        <authorList>
            <person name="Turner S."/>
            <person name="Byrd R."/>
            <person name="Tallon L."/>
            <person name="Sadzewicz L."/>
            <person name="Vavikolanu K."/>
            <person name="Mehta A."/>
            <person name="Aluvathingal J."/>
            <person name="Nadendla S."/>
            <person name="Myers T."/>
            <person name="Yan Y."/>
            <person name="Sichtig H."/>
        </authorList>
    </citation>
    <scope>NUCLEOTIDE SEQUENCE [LARGE SCALE GENOMIC DNA]</scope>
    <source>
        <strain evidence="9 10">FDAARGOS_741</strain>
    </source>
</reference>
<dbReference type="InterPro" id="IPR018449">
    <property type="entry name" value="NIL_domain"/>
</dbReference>
<name>A0A2X4NBK4_9BACL</name>
<dbReference type="InterPro" id="IPR003593">
    <property type="entry name" value="AAA+_ATPase"/>
</dbReference>
<dbReference type="Pfam" id="PF00005">
    <property type="entry name" value="ABC_tran"/>
    <property type="match status" value="1"/>
</dbReference>
<evidence type="ECO:0000256" key="6">
    <source>
        <dbReference type="ARBA" id="ARBA00022967"/>
    </source>
</evidence>
<keyword evidence="7" id="KW-0029">Amino-acid transport</keyword>
<evidence type="ECO:0000256" key="3">
    <source>
        <dbReference type="ARBA" id="ARBA00022475"/>
    </source>
</evidence>
<evidence type="ECO:0000256" key="2">
    <source>
        <dbReference type="ARBA" id="ARBA00022448"/>
    </source>
</evidence>
<dbReference type="FunFam" id="3.40.50.300:FF:000056">
    <property type="entry name" value="Cell division ATP-binding protein FtsE"/>
    <property type="match status" value="1"/>
</dbReference>
<keyword evidence="2" id="KW-0813">Transport</keyword>
<sequence length="339" mass="37696">MINLNGVGKTFHQKGREIVALKPTTLHINQGEIFGIVGYSGAGKSTLLRCINLLETPSCGEVIVDGQIVNKLNRTDLRLYRQKIGMIFQQFNLLSSKTVAENIAFNLKAGDVDSKEIPKRIDELLELVGLTDKKNVYPNQLSGGQKQRVGIAKALANNPKVLLCDEATSALDPITTKQILTLLKEINKKLGLTIILVTHEMEVIKQICDNVAVMENGQIIEQNSAYEIFSNPTTKLMKEFISNLHSDDDFEESLIVRGKEETIIKVIFKGDAAKEPLIQTLANKYNVTTNILAGRIEYIQNKQLGSLTFSIDGEVEKCADFINYLVDNVEDVEVRVYGK</sequence>
<evidence type="ECO:0000313" key="9">
    <source>
        <dbReference type="EMBL" id="QGS09704.1"/>
    </source>
</evidence>
<evidence type="ECO:0000256" key="7">
    <source>
        <dbReference type="ARBA" id="ARBA00022970"/>
    </source>
</evidence>
<dbReference type="InterPro" id="IPR041701">
    <property type="entry name" value="MetN_ABC"/>
</dbReference>
<dbReference type="InterPro" id="IPR017871">
    <property type="entry name" value="ABC_transporter-like_CS"/>
</dbReference>
<dbReference type="Gene3D" id="3.40.50.300">
    <property type="entry name" value="P-loop containing nucleotide triphosphate hydrolases"/>
    <property type="match status" value="1"/>
</dbReference>
<dbReference type="OrthoDB" id="9802264at2"/>
<dbReference type="GO" id="GO:0006865">
    <property type="term" value="P:amino acid transport"/>
    <property type="evidence" value="ECO:0007669"/>
    <property type="project" value="UniProtKB-KW"/>
</dbReference>
<dbReference type="InterPro" id="IPR003439">
    <property type="entry name" value="ABC_transporter-like_ATP-bd"/>
</dbReference>
<dbReference type="InterPro" id="IPR027417">
    <property type="entry name" value="P-loop_NTPase"/>
</dbReference>
<evidence type="ECO:0000313" key="10">
    <source>
        <dbReference type="Proteomes" id="UP000425411"/>
    </source>
</evidence>
<dbReference type="SUPFAM" id="SSF55021">
    <property type="entry name" value="ACT-like"/>
    <property type="match status" value="1"/>
</dbReference>
<organism evidence="9 10">
    <name type="scientific">Gemella morbillorum</name>
    <dbReference type="NCBI Taxonomy" id="29391"/>
    <lineage>
        <taxon>Bacteria</taxon>
        <taxon>Bacillati</taxon>
        <taxon>Bacillota</taxon>
        <taxon>Bacilli</taxon>
        <taxon>Bacillales</taxon>
        <taxon>Gemellaceae</taxon>
        <taxon>Gemella</taxon>
    </lineage>
</organism>
<dbReference type="RefSeq" id="WP_004632424.1">
    <property type="nucleotide sequence ID" value="NZ_CAXSSU010000001.1"/>
</dbReference>
<protein>
    <submittedName>
        <fullName evidence="9">ATP-binding cassette domain-containing protein</fullName>
    </submittedName>
</protein>
<keyword evidence="6" id="KW-1278">Translocase</keyword>
<dbReference type="Pfam" id="PF09383">
    <property type="entry name" value="NIL"/>
    <property type="match status" value="1"/>
</dbReference>
<accession>A0A2X4NBK4</accession>
<proteinExistence type="inferred from homology"/>